<keyword evidence="13" id="KW-1185">Reference proteome</keyword>
<keyword evidence="12" id="KW-0413">Isomerase</keyword>
<dbReference type="Proteomes" id="UP000610746">
    <property type="component" value="Unassembled WGS sequence"/>
</dbReference>
<evidence type="ECO:0000256" key="1">
    <source>
        <dbReference type="ARBA" id="ARBA00001933"/>
    </source>
</evidence>
<keyword evidence="7 10" id="KW-0663">Pyridoxal phosphate</keyword>
<evidence type="ECO:0000313" key="13">
    <source>
        <dbReference type="Proteomes" id="UP000610746"/>
    </source>
</evidence>
<dbReference type="EMBL" id="JABSNO010000009">
    <property type="protein sequence ID" value="NRS92460.1"/>
    <property type="molecule type" value="Genomic_DNA"/>
</dbReference>
<dbReference type="InterPro" id="IPR007197">
    <property type="entry name" value="rSAM"/>
</dbReference>
<evidence type="ECO:0000256" key="10">
    <source>
        <dbReference type="PIRSR" id="PIRSR603739-50"/>
    </source>
</evidence>
<evidence type="ECO:0000313" key="12">
    <source>
        <dbReference type="EMBL" id="NRS92460.1"/>
    </source>
</evidence>
<evidence type="ECO:0000256" key="5">
    <source>
        <dbReference type="ARBA" id="ARBA00022691"/>
    </source>
</evidence>
<evidence type="ECO:0000259" key="11">
    <source>
        <dbReference type="PROSITE" id="PS51918"/>
    </source>
</evidence>
<organism evidence="12 13">
    <name type="scientific">Frigoriflavimonas asaccharolytica</name>
    <dbReference type="NCBI Taxonomy" id="2735899"/>
    <lineage>
        <taxon>Bacteria</taxon>
        <taxon>Pseudomonadati</taxon>
        <taxon>Bacteroidota</taxon>
        <taxon>Flavobacteriia</taxon>
        <taxon>Flavobacteriales</taxon>
        <taxon>Weeksellaceae</taxon>
        <taxon>Frigoriflavimonas</taxon>
    </lineage>
</organism>
<proteinExistence type="inferred from homology"/>
<dbReference type="GO" id="GO:0050066">
    <property type="term" value="F:L-lysine 2,3-aminomutase activity"/>
    <property type="evidence" value="ECO:0007669"/>
    <property type="project" value="UniProtKB-EC"/>
</dbReference>
<dbReference type="PANTHER" id="PTHR30538">
    <property type="entry name" value="LYSINE 2,3-AMINOMUTASE-RELATED"/>
    <property type="match status" value="1"/>
</dbReference>
<dbReference type="InterPro" id="IPR013785">
    <property type="entry name" value="Aldolase_TIM"/>
</dbReference>
<evidence type="ECO:0000256" key="3">
    <source>
        <dbReference type="ARBA" id="ARBA00008703"/>
    </source>
</evidence>
<dbReference type="SUPFAM" id="SSF102114">
    <property type="entry name" value="Radical SAM enzymes"/>
    <property type="match status" value="1"/>
</dbReference>
<dbReference type="AlphaFoldDB" id="A0A8J8K559"/>
<comment type="cofactor">
    <cofactor evidence="2">
        <name>[4Fe-4S] cluster</name>
        <dbReference type="ChEBI" id="CHEBI:49883"/>
    </cofactor>
</comment>
<evidence type="ECO:0000256" key="8">
    <source>
        <dbReference type="ARBA" id="ARBA00023004"/>
    </source>
</evidence>
<dbReference type="PROSITE" id="PS51918">
    <property type="entry name" value="RADICAL_SAM"/>
    <property type="match status" value="1"/>
</dbReference>
<dbReference type="InterPro" id="IPR003739">
    <property type="entry name" value="Lys_aminomutase/Glu_NH3_mut"/>
</dbReference>
<accession>A0A8J8K559</accession>
<evidence type="ECO:0000256" key="9">
    <source>
        <dbReference type="ARBA" id="ARBA00023014"/>
    </source>
</evidence>
<evidence type="ECO:0000256" key="2">
    <source>
        <dbReference type="ARBA" id="ARBA00001966"/>
    </source>
</evidence>
<reference evidence="12" key="1">
    <citation type="submission" date="2020-05" db="EMBL/GenBank/DDBJ databases">
        <title>Genomic Encyclopedia of Type Strains, Phase IV (KMG-V): Genome sequencing to study the core and pangenomes of soil and plant-associated prokaryotes.</title>
        <authorList>
            <person name="Whitman W."/>
        </authorList>
    </citation>
    <scope>NUCLEOTIDE SEQUENCE</scope>
    <source>
        <strain evidence="12">16F</strain>
    </source>
</reference>
<dbReference type="RefSeq" id="WP_173779067.1">
    <property type="nucleotide sequence ID" value="NZ_JABSNO010000009.1"/>
</dbReference>
<dbReference type="SFLD" id="SFLDG01070">
    <property type="entry name" value="PLP-dependent"/>
    <property type="match status" value="1"/>
</dbReference>
<keyword evidence="5" id="KW-0949">S-adenosyl-L-methionine</keyword>
<dbReference type="InterPro" id="IPR058240">
    <property type="entry name" value="rSAM_sf"/>
</dbReference>
<dbReference type="GO" id="GO:0051539">
    <property type="term" value="F:4 iron, 4 sulfur cluster binding"/>
    <property type="evidence" value="ECO:0007669"/>
    <property type="project" value="UniProtKB-KW"/>
</dbReference>
<comment type="cofactor">
    <cofactor evidence="1 10">
        <name>pyridoxal 5'-phosphate</name>
        <dbReference type="ChEBI" id="CHEBI:597326"/>
    </cofactor>
</comment>
<evidence type="ECO:0000256" key="7">
    <source>
        <dbReference type="ARBA" id="ARBA00022898"/>
    </source>
</evidence>
<dbReference type="SFLD" id="SFLDS00029">
    <property type="entry name" value="Radical_SAM"/>
    <property type="match status" value="1"/>
</dbReference>
<evidence type="ECO:0000256" key="4">
    <source>
        <dbReference type="ARBA" id="ARBA00022485"/>
    </source>
</evidence>
<dbReference type="CDD" id="cd01335">
    <property type="entry name" value="Radical_SAM"/>
    <property type="match status" value="1"/>
</dbReference>
<gene>
    <name evidence="12" type="ORF">HNQ03_001535</name>
</gene>
<sequence length="287" mass="33203">MREKTTPFLRNLLENTSISKQYLIAEQPEDIENNYNDPLMEDKHEVVKGLIHKYKNRALVKVSYQCAAHCRFCTRIRQIGNPEGTLKSDEIDNIVEYLINHPEIDDVILSGGDPLYTPKLTYEILLKIKEIESIKVIRIGTRMPFQSPKSFESPVFLELFNLIKTIQLTKPFYILVHIEHPAEIVPESIAAIKILKELNVTLLSQTVFLKDINDDEVVLEKMFKKLYYLGVMPYYLYHCDNVKGLEHFIVQKEKEKEIAQKLRTLLSGIATPLLVEDLENGYGKIPI</sequence>
<dbReference type="GO" id="GO:0046872">
    <property type="term" value="F:metal ion binding"/>
    <property type="evidence" value="ECO:0007669"/>
    <property type="project" value="UniProtKB-KW"/>
</dbReference>
<comment type="similarity">
    <text evidence="3">Belongs to the radical SAM superfamily. KamA family.</text>
</comment>
<keyword evidence="4" id="KW-0004">4Fe-4S</keyword>
<dbReference type="Gene3D" id="3.20.20.70">
    <property type="entry name" value="Aldolase class I"/>
    <property type="match status" value="1"/>
</dbReference>
<evidence type="ECO:0000256" key="6">
    <source>
        <dbReference type="ARBA" id="ARBA00022723"/>
    </source>
</evidence>
<dbReference type="Pfam" id="PF04055">
    <property type="entry name" value="Radical_SAM"/>
    <property type="match status" value="1"/>
</dbReference>
<feature type="domain" description="Radical SAM core" evidence="11">
    <location>
        <begin position="52"/>
        <end position="272"/>
    </location>
</feature>
<keyword evidence="6" id="KW-0479">Metal-binding</keyword>
<dbReference type="PANTHER" id="PTHR30538:SF0">
    <property type="entry name" value="L-LYSINE 2,3-AMINOMUTASE AQ_1632-RELATED"/>
    <property type="match status" value="1"/>
</dbReference>
<comment type="caution">
    <text evidence="12">The sequence shown here is derived from an EMBL/GenBank/DDBJ whole genome shotgun (WGS) entry which is preliminary data.</text>
</comment>
<keyword evidence="8" id="KW-0408">Iron</keyword>
<dbReference type="EC" id="5.4.3.2" evidence="12"/>
<protein>
    <submittedName>
        <fullName evidence="12">Lysine 2,3-aminomutase</fullName>
        <ecNumber evidence="12">5.4.3.2</ecNumber>
    </submittedName>
</protein>
<name>A0A8J8K559_9FLAO</name>
<keyword evidence="9" id="KW-0411">Iron-sulfur</keyword>
<feature type="modified residue" description="N6-(pyridoxal phosphate)lysine" evidence="10">
    <location>
        <position position="284"/>
    </location>
</feature>